<dbReference type="InterPro" id="IPR042213">
    <property type="entry name" value="NBD_C_sf"/>
</dbReference>
<keyword evidence="2" id="KW-0808">Transferase</keyword>
<keyword evidence="5" id="KW-0067">ATP-binding</keyword>
<dbReference type="Gene3D" id="3.40.50.10840">
    <property type="entry name" value="Putative sugar-binding, N-terminal domain"/>
    <property type="match status" value="1"/>
</dbReference>
<dbReference type="Pfam" id="PF17042">
    <property type="entry name" value="NBD_C"/>
    <property type="match status" value="1"/>
</dbReference>
<evidence type="ECO:0000313" key="9">
    <source>
        <dbReference type="EMBL" id="MBM9475644.1"/>
    </source>
</evidence>
<evidence type="ECO:0000313" key="10">
    <source>
        <dbReference type="Proteomes" id="UP000663801"/>
    </source>
</evidence>
<organism evidence="9 10">
    <name type="scientific">Nakamurella flavida</name>
    <dbReference type="NCBI Taxonomy" id="363630"/>
    <lineage>
        <taxon>Bacteria</taxon>
        <taxon>Bacillati</taxon>
        <taxon>Actinomycetota</taxon>
        <taxon>Actinomycetes</taxon>
        <taxon>Nakamurellales</taxon>
        <taxon>Nakamurellaceae</taxon>
        <taxon>Nakamurella</taxon>
    </lineage>
</organism>
<dbReference type="GO" id="GO:0016301">
    <property type="term" value="F:kinase activity"/>
    <property type="evidence" value="ECO:0007669"/>
    <property type="project" value="UniProtKB-KW"/>
</dbReference>
<keyword evidence="6" id="KW-0119">Carbohydrate metabolism</keyword>
<dbReference type="Pfam" id="PF07005">
    <property type="entry name" value="SBD_N"/>
    <property type="match status" value="1"/>
</dbReference>
<dbReference type="AlphaFoldDB" id="A0A938YIB8"/>
<evidence type="ECO:0000259" key="7">
    <source>
        <dbReference type="Pfam" id="PF07005"/>
    </source>
</evidence>
<dbReference type="Gene3D" id="3.40.980.20">
    <property type="entry name" value="Four-carbon acid sugar kinase, nucleotide binding domain"/>
    <property type="match status" value="1"/>
</dbReference>
<protein>
    <recommendedName>
        <fullName evidence="11">Four-carbon acid sugar kinase family protein</fullName>
    </recommendedName>
</protein>
<dbReference type="Proteomes" id="UP000663801">
    <property type="component" value="Unassembled WGS sequence"/>
</dbReference>
<keyword evidence="3" id="KW-0547">Nucleotide-binding</keyword>
<evidence type="ECO:0000256" key="2">
    <source>
        <dbReference type="ARBA" id="ARBA00022679"/>
    </source>
</evidence>
<evidence type="ECO:0008006" key="11">
    <source>
        <dbReference type="Google" id="ProtNLM"/>
    </source>
</evidence>
<evidence type="ECO:0000256" key="1">
    <source>
        <dbReference type="ARBA" id="ARBA00005715"/>
    </source>
</evidence>
<dbReference type="SUPFAM" id="SSF142764">
    <property type="entry name" value="YgbK-like"/>
    <property type="match status" value="1"/>
</dbReference>
<evidence type="ECO:0000259" key="8">
    <source>
        <dbReference type="Pfam" id="PF17042"/>
    </source>
</evidence>
<sequence length="508" mass="53824">MSVPPVPHREPVTLAELTRDLPPGRPVDPADLAATVATARRLVVLDDDPTGTQSIADLPVLTTWSVQDLRWALQQDTAGFFVLTNSRSLTPEDAADRNREIVHALAEAAAAEGVQYAIASRSDSTLRGHFPLETDVLAAELAGLGSPVDGVLVVPAYLEPGRITIDSVHWTRTAEGMVPVAQSEFARDATFGYHESDLRSWVQEKTDNRIAAGDVAAITLDHLRVGGPDRVQEVLGALTGGVPVVVDAVTDDDLRVLVQAVVAAEARGRTFLYRVGPSFVRARAGQQARPAIDAERLHAIVRDARQAAERTPEPQDPRPAAPHGLIVVGSHVGLTTRQLDALRSRGHIVELELEVPTLLDEQTAPAHLADIVDRAVELLADASSADDVVIRTSRTLVTGRDAQHSLHISRTVSAASVAVVRAIAARIRPAFVVAKGGITSSDTAALGLSVVRAWSRGTLLPGIVSLWEPVAGPAQGIPYVVFAGNVGDDDALVDVLDTLRTLSPGSPA</sequence>
<dbReference type="InterPro" id="IPR031475">
    <property type="entry name" value="NBD_C"/>
</dbReference>
<evidence type="ECO:0000256" key="3">
    <source>
        <dbReference type="ARBA" id="ARBA00022741"/>
    </source>
</evidence>
<keyword evidence="4" id="KW-0418">Kinase</keyword>
<keyword evidence="10" id="KW-1185">Reference proteome</keyword>
<feature type="domain" description="Four-carbon acid sugar kinase N-terminal" evidence="7">
    <location>
        <begin position="42"/>
        <end position="282"/>
    </location>
</feature>
<evidence type="ECO:0000256" key="4">
    <source>
        <dbReference type="ARBA" id="ARBA00022777"/>
    </source>
</evidence>
<comment type="caution">
    <text evidence="9">The sequence shown here is derived from an EMBL/GenBank/DDBJ whole genome shotgun (WGS) entry which is preliminary data.</text>
</comment>
<dbReference type="GO" id="GO:0005524">
    <property type="term" value="F:ATP binding"/>
    <property type="evidence" value="ECO:0007669"/>
    <property type="project" value="UniProtKB-KW"/>
</dbReference>
<name>A0A938YIB8_9ACTN</name>
<dbReference type="InterPro" id="IPR037051">
    <property type="entry name" value="4-carb_acid_sugar_kinase_N_sf"/>
</dbReference>
<proteinExistence type="inferred from homology"/>
<accession>A0A938YIB8</accession>
<feature type="domain" description="Four-carbon acid sugar kinase nucleotide binding" evidence="8">
    <location>
        <begin position="325"/>
        <end position="492"/>
    </location>
</feature>
<comment type="similarity">
    <text evidence="1">Belongs to the four-carbon acid sugar kinase family.</text>
</comment>
<dbReference type="RefSeq" id="WP_205255748.1">
    <property type="nucleotide sequence ID" value="NZ_BAAAPV010000002.1"/>
</dbReference>
<gene>
    <name evidence="9" type="ORF">JL107_04205</name>
</gene>
<dbReference type="InterPro" id="IPR010737">
    <property type="entry name" value="4-carb_acid_sugar_kinase_N"/>
</dbReference>
<reference evidence="9" key="1">
    <citation type="submission" date="2021-01" db="EMBL/GenBank/DDBJ databases">
        <title>KCTC 19127 draft genome.</title>
        <authorList>
            <person name="An D."/>
        </authorList>
    </citation>
    <scope>NUCLEOTIDE SEQUENCE</scope>
    <source>
        <strain evidence="9">KCTC 19127</strain>
    </source>
</reference>
<evidence type="ECO:0000256" key="6">
    <source>
        <dbReference type="ARBA" id="ARBA00023277"/>
    </source>
</evidence>
<evidence type="ECO:0000256" key="5">
    <source>
        <dbReference type="ARBA" id="ARBA00022840"/>
    </source>
</evidence>
<dbReference type="EMBL" id="JAERWL010000005">
    <property type="protein sequence ID" value="MBM9475644.1"/>
    <property type="molecule type" value="Genomic_DNA"/>
</dbReference>